<evidence type="ECO:0000313" key="8">
    <source>
        <dbReference type="EMBL" id="RKU44983.1"/>
    </source>
</evidence>
<keyword evidence="4" id="KW-0539">Nucleus</keyword>
<feature type="domain" description="BZIP" evidence="7">
    <location>
        <begin position="184"/>
        <end position="247"/>
    </location>
</feature>
<feature type="compositionally biased region" description="Polar residues" evidence="6">
    <location>
        <begin position="320"/>
        <end position="330"/>
    </location>
</feature>
<protein>
    <recommendedName>
        <fullName evidence="7">BZIP domain-containing protein</fullName>
    </recommendedName>
</protein>
<feature type="region of interest" description="Disordered" evidence="6">
    <location>
        <begin position="285"/>
        <end position="337"/>
    </location>
</feature>
<feature type="compositionally biased region" description="Basic residues" evidence="6">
    <location>
        <begin position="165"/>
        <end position="175"/>
    </location>
</feature>
<evidence type="ECO:0000256" key="1">
    <source>
        <dbReference type="ARBA" id="ARBA00004123"/>
    </source>
</evidence>
<feature type="coiled-coil region" evidence="5">
    <location>
        <begin position="209"/>
        <end position="236"/>
    </location>
</feature>
<evidence type="ECO:0000256" key="3">
    <source>
        <dbReference type="ARBA" id="ARBA00023163"/>
    </source>
</evidence>
<organism evidence="8 9">
    <name type="scientific">Coniochaeta pulveracea</name>
    <dbReference type="NCBI Taxonomy" id="177199"/>
    <lineage>
        <taxon>Eukaryota</taxon>
        <taxon>Fungi</taxon>
        <taxon>Dikarya</taxon>
        <taxon>Ascomycota</taxon>
        <taxon>Pezizomycotina</taxon>
        <taxon>Sordariomycetes</taxon>
        <taxon>Sordariomycetidae</taxon>
        <taxon>Coniochaetales</taxon>
        <taxon>Coniochaetaceae</taxon>
        <taxon>Coniochaeta</taxon>
    </lineage>
</organism>
<evidence type="ECO:0000256" key="4">
    <source>
        <dbReference type="ARBA" id="ARBA00023242"/>
    </source>
</evidence>
<evidence type="ECO:0000256" key="2">
    <source>
        <dbReference type="ARBA" id="ARBA00023015"/>
    </source>
</evidence>
<dbReference type="OrthoDB" id="295274at2759"/>
<dbReference type="GO" id="GO:0005634">
    <property type="term" value="C:nucleus"/>
    <property type="evidence" value="ECO:0007669"/>
    <property type="project" value="UniProtKB-SubCell"/>
</dbReference>
<dbReference type="EMBL" id="QVQW01000025">
    <property type="protein sequence ID" value="RKU44983.1"/>
    <property type="molecule type" value="Genomic_DNA"/>
</dbReference>
<dbReference type="InterPro" id="IPR051027">
    <property type="entry name" value="bZIP_transcription_factors"/>
</dbReference>
<proteinExistence type="predicted"/>
<comment type="subcellular location">
    <subcellularLocation>
        <location evidence="1">Nucleus</location>
    </subcellularLocation>
</comment>
<evidence type="ECO:0000313" key="9">
    <source>
        <dbReference type="Proteomes" id="UP000275385"/>
    </source>
</evidence>
<feature type="compositionally biased region" description="Polar residues" evidence="6">
    <location>
        <begin position="114"/>
        <end position="140"/>
    </location>
</feature>
<keyword evidence="9" id="KW-1185">Reference proteome</keyword>
<reference evidence="8 9" key="1">
    <citation type="submission" date="2018-08" db="EMBL/GenBank/DDBJ databases">
        <title>Draft genome of the lignicolous fungus Coniochaeta pulveracea.</title>
        <authorList>
            <person name="Borstlap C.J."/>
            <person name="De Witt R.N."/>
            <person name="Botha A."/>
            <person name="Volschenk H."/>
        </authorList>
    </citation>
    <scope>NUCLEOTIDE SEQUENCE [LARGE SCALE GENOMIC DNA]</scope>
    <source>
        <strain evidence="8 9">CAB683</strain>
    </source>
</reference>
<dbReference type="PROSITE" id="PS50217">
    <property type="entry name" value="BZIP"/>
    <property type="match status" value="1"/>
</dbReference>
<feature type="compositionally biased region" description="Basic and acidic residues" evidence="6">
    <location>
        <begin position="392"/>
        <end position="404"/>
    </location>
</feature>
<dbReference type="CDD" id="cd14687">
    <property type="entry name" value="bZIP_ATF2"/>
    <property type="match status" value="1"/>
</dbReference>
<feature type="region of interest" description="Disordered" evidence="6">
    <location>
        <begin position="114"/>
        <end position="189"/>
    </location>
</feature>
<dbReference type="SMART" id="SM00338">
    <property type="entry name" value="BRLZ"/>
    <property type="match status" value="1"/>
</dbReference>
<dbReference type="Proteomes" id="UP000275385">
    <property type="component" value="Unassembled WGS sequence"/>
</dbReference>
<dbReference type="STRING" id="177199.A0A420YAR9"/>
<dbReference type="Pfam" id="PF00170">
    <property type="entry name" value="bZIP_1"/>
    <property type="match status" value="1"/>
</dbReference>
<comment type="caution">
    <text evidence="8">The sequence shown here is derived from an EMBL/GenBank/DDBJ whole genome shotgun (WGS) entry which is preliminary data.</text>
</comment>
<dbReference type="SUPFAM" id="SSF57959">
    <property type="entry name" value="Leucine zipper domain"/>
    <property type="match status" value="1"/>
</dbReference>
<dbReference type="Gene3D" id="1.20.5.170">
    <property type="match status" value="1"/>
</dbReference>
<keyword evidence="2" id="KW-0805">Transcription regulation</keyword>
<gene>
    <name evidence="8" type="ORF">DL546_007429</name>
</gene>
<feature type="compositionally biased region" description="Pro residues" evidence="6">
    <location>
        <begin position="374"/>
        <end position="386"/>
    </location>
</feature>
<evidence type="ECO:0000256" key="5">
    <source>
        <dbReference type="SAM" id="Coils"/>
    </source>
</evidence>
<name>A0A420YAR9_9PEZI</name>
<dbReference type="InterPro" id="IPR004827">
    <property type="entry name" value="bZIP"/>
</dbReference>
<sequence>MGTPSFFGDCVDFDDNASSYPDSFGAGRSGATTTAHNQNFPVSRAKMLDGDVRFEALSKHLEPTKLGIWDPMVTTTELLEPDVVDTMSQQMFVQPGTFLTEHDSMPTMTLQSLSANSNKKNQTPSTTPELQPSTRRTPSIKSERSSAKSTLDDLTDITPPDPSPPKRRRTTKRTKKDAAANAEDDKRNKFLERNRIAASKCREKKKMFVSELEETKARLETQHSQLQMEYNGLLGEVSELKHTLMTHAKCDDPNIDSWIASEARKFVQTSQLFGKNPYAGLEDMGTTSTPTGNRAGISHSRNSSIASSVVRQGAGGGYGSFSSVNTTNSGDAGDRRDSIAYSQGMLHFGYRPENNRYPPIGTEPACATTASPRQTPPSDPLFPPLNSPLALTRDDGMNFDHMPDDMFNSEQ</sequence>
<keyword evidence="5" id="KW-0175">Coiled coil</keyword>
<accession>A0A420YAR9</accession>
<evidence type="ECO:0000259" key="7">
    <source>
        <dbReference type="PROSITE" id="PS50217"/>
    </source>
</evidence>
<dbReference type="PANTHER" id="PTHR19304">
    <property type="entry name" value="CYCLIC-AMP RESPONSE ELEMENT BINDING PROTEIN"/>
    <property type="match status" value="1"/>
</dbReference>
<dbReference type="PROSITE" id="PS00036">
    <property type="entry name" value="BZIP_BASIC"/>
    <property type="match status" value="1"/>
</dbReference>
<dbReference type="GO" id="GO:0003700">
    <property type="term" value="F:DNA-binding transcription factor activity"/>
    <property type="evidence" value="ECO:0007669"/>
    <property type="project" value="InterPro"/>
</dbReference>
<keyword evidence="3" id="KW-0804">Transcription</keyword>
<dbReference type="AlphaFoldDB" id="A0A420YAR9"/>
<feature type="region of interest" description="Disordered" evidence="6">
    <location>
        <begin position="350"/>
        <end position="411"/>
    </location>
</feature>
<dbReference type="InterPro" id="IPR046347">
    <property type="entry name" value="bZIP_sf"/>
</dbReference>
<feature type="compositionally biased region" description="Low complexity" evidence="6">
    <location>
        <begin position="298"/>
        <end position="308"/>
    </location>
</feature>
<evidence type="ECO:0000256" key="6">
    <source>
        <dbReference type="SAM" id="MobiDB-lite"/>
    </source>
</evidence>